<accession>A0ABW0GQK9</accession>
<organism evidence="2 3">
    <name type="scientific">Aquipuribacter nitratireducens</name>
    <dbReference type="NCBI Taxonomy" id="650104"/>
    <lineage>
        <taxon>Bacteria</taxon>
        <taxon>Bacillati</taxon>
        <taxon>Actinomycetota</taxon>
        <taxon>Actinomycetes</taxon>
        <taxon>Micrococcales</taxon>
        <taxon>Intrasporangiaceae</taxon>
        <taxon>Aquipuribacter</taxon>
    </lineage>
</organism>
<dbReference type="RefSeq" id="WP_340271141.1">
    <property type="nucleotide sequence ID" value="NZ_JBBEOG010000009.1"/>
</dbReference>
<keyword evidence="1" id="KW-0812">Transmembrane</keyword>
<proteinExistence type="predicted"/>
<dbReference type="EMBL" id="JBHSLD010000013">
    <property type="protein sequence ID" value="MFC5381828.1"/>
    <property type="molecule type" value="Genomic_DNA"/>
</dbReference>
<evidence type="ECO:0000313" key="2">
    <source>
        <dbReference type="EMBL" id="MFC5381828.1"/>
    </source>
</evidence>
<sequence>MSRAEGVAVPVVHRLREDRGSTTLFVVVLATALLVATGLVTDGAGRVQALQRADAVAAEAARAAGQELDRARAVRGDPGALDIGRAVAAARAHLRAAGVEGTVTTTSVPTPAGVVAAVRVTTRVVHDPVFLGGPATIEGSATARLAQGVT</sequence>
<comment type="caution">
    <text evidence="2">The sequence shown here is derived from an EMBL/GenBank/DDBJ whole genome shotgun (WGS) entry which is preliminary data.</text>
</comment>
<dbReference type="Proteomes" id="UP001596122">
    <property type="component" value="Unassembled WGS sequence"/>
</dbReference>
<gene>
    <name evidence="2" type="ORF">ACFPJ6_13650</name>
</gene>
<evidence type="ECO:0000256" key="1">
    <source>
        <dbReference type="SAM" id="Phobius"/>
    </source>
</evidence>
<evidence type="ECO:0000313" key="3">
    <source>
        <dbReference type="Proteomes" id="UP001596122"/>
    </source>
</evidence>
<feature type="transmembrane region" description="Helical" evidence="1">
    <location>
        <begin position="20"/>
        <end position="40"/>
    </location>
</feature>
<reference evidence="3" key="1">
    <citation type="journal article" date="2019" name="Int. J. Syst. Evol. Microbiol.">
        <title>The Global Catalogue of Microorganisms (GCM) 10K type strain sequencing project: providing services to taxonomists for standard genome sequencing and annotation.</title>
        <authorList>
            <consortium name="The Broad Institute Genomics Platform"/>
            <consortium name="The Broad Institute Genome Sequencing Center for Infectious Disease"/>
            <person name="Wu L."/>
            <person name="Ma J."/>
        </authorList>
    </citation>
    <scope>NUCLEOTIDE SEQUENCE [LARGE SCALE GENOMIC DNA]</scope>
    <source>
        <strain evidence="3">CCUG 43114</strain>
    </source>
</reference>
<name>A0ABW0GQK9_9MICO</name>
<protein>
    <submittedName>
        <fullName evidence="2">Pilus assembly protein</fullName>
    </submittedName>
</protein>
<keyword evidence="1" id="KW-1133">Transmembrane helix</keyword>
<keyword evidence="3" id="KW-1185">Reference proteome</keyword>
<keyword evidence="1" id="KW-0472">Membrane</keyword>